<dbReference type="Gene3D" id="1.25.40.10">
    <property type="entry name" value="Tetratricopeptide repeat domain"/>
    <property type="match status" value="3"/>
</dbReference>
<dbReference type="InterPro" id="IPR016032">
    <property type="entry name" value="Sig_transdc_resp-reg_C-effctor"/>
</dbReference>
<comment type="similarity">
    <text evidence="1">Belongs to the AfsR/DnrI/RedD regulatory family.</text>
</comment>
<organism evidence="5 6">
    <name type="scientific">Bailinhaonella thermotolerans</name>
    <dbReference type="NCBI Taxonomy" id="1070861"/>
    <lineage>
        <taxon>Bacteria</taxon>
        <taxon>Bacillati</taxon>
        <taxon>Actinomycetota</taxon>
        <taxon>Actinomycetes</taxon>
        <taxon>Streptosporangiales</taxon>
        <taxon>Streptosporangiaceae</taxon>
        <taxon>Bailinhaonella</taxon>
    </lineage>
</organism>
<dbReference type="SUPFAM" id="SSF46894">
    <property type="entry name" value="C-terminal effector domain of the bipartite response regulators"/>
    <property type="match status" value="1"/>
</dbReference>
<dbReference type="InterPro" id="IPR027417">
    <property type="entry name" value="P-loop_NTPase"/>
</dbReference>
<dbReference type="SMART" id="SM00028">
    <property type="entry name" value="TPR"/>
    <property type="match status" value="6"/>
</dbReference>
<evidence type="ECO:0000313" key="6">
    <source>
        <dbReference type="Proteomes" id="UP000265768"/>
    </source>
</evidence>
<dbReference type="PROSITE" id="PS51755">
    <property type="entry name" value="OMPR_PHOB"/>
    <property type="match status" value="1"/>
</dbReference>
<dbReference type="Gene3D" id="1.10.10.10">
    <property type="entry name" value="Winged helix-like DNA-binding domain superfamily/Winged helix DNA-binding domain"/>
    <property type="match status" value="1"/>
</dbReference>
<comment type="caution">
    <text evidence="5">The sequence shown here is derived from an EMBL/GenBank/DDBJ whole genome shotgun (WGS) entry which is preliminary data.</text>
</comment>
<dbReference type="GO" id="GO:0003677">
    <property type="term" value="F:DNA binding"/>
    <property type="evidence" value="ECO:0007669"/>
    <property type="project" value="UniProtKB-UniRule"/>
</dbReference>
<dbReference type="PANTHER" id="PTHR35807">
    <property type="entry name" value="TRANSCRIPTIONAL REGULATOR REDD-RELATED"/>
    <property type="match status" value="1"/>
</dbReference>
<protein>
    <recommendedName>
        <fullName evidence="4">OmpR/PhoB-type domain-containing protein</fullName>
    </recommendedName>
</protein>
<dbReference type="SUPFAM" id="SSF52540">
    <property type="entry name" value="P-loop containing nucleoside triphosphate hydrolases"/>
    <property type="match status" value="1"/>
</dbReference>
<evidence type="ECO:0000256" key="2">
    <source>
        <dbReference type="ARBA" id="ARBA00023125"/>
    </source>
</evidence>
<dbReference type="SMART" id="SM00862">
    <property type="entry name" value="Trans_reg_C"/>
    <property type="match status" value="1"/>
</dbReference>
<dbReference type="Pfam" id="PF00486">
    <property type="entry name" value="Trans_reg_C"/>
    <property type="match status" value="1"/>
</dbReference>
<dbReference type="EMBL" id="QZEY01000002">
    <property type="protein sequence ID" value="RJL34054.1"/>
    <property type="molecule type" value="Genomic_DNA"/>
</dbReference>
<dbReference type="GO" id="GO:0000160">
    <property type="term" value="P:phosphorelay signal transduction system"/>
    <property type="evidence" value="ECO:0007669"/>
    <property type="project" value="InterPro"/>
</dbReference>
<dbReference type="Proteomes" id="UP000265768">
    <property type="component" value="Unassembled WGS sequence"/>
</dbReference>
<proteinExistence type="inferred from homology"/>
<dbReference type="InterPro" id="IPR001867">
    <property type="entry name" value="OmpR/PhoB-type_DNA-bd"/>
</dbReference>
<evidence type="ECO:0000256" key="3">
    <source>
        <dbReference type="PROSITE-ProRule" id="PRU01091"/>
    </source>
</evidence>
<dbReference type="GO" id="GO:0006355">
    <property type="term" value="P:regulation of DNA-templated transcription"/>
    <property type="evidence" value="ECO:0007669"/>
    <property type="project" value="InterPro"/>
</dbReference>
<feature type="DNA-binding region" description="OmpR/PhoB-type" evidence="3">
    <location>
        <begin position="779"/>
        <end position="887"/>
    </location>
</feature>
<accession>A0A3A4B8P2</accession>
<keyword evidence="2 3" id="KW-0238">DNA-binding</keyword>
<name>A0A3A4B8P2_9ACTN</name>
<dbReference type="Pfam" id="PF03704">
    <property type="entry name" value="BTAD"/>
    <property type="match status" value="1"/>
</dbReference>
<dbReference type="SMART" id="SM01043">
    <property type="entry name" value="BTAD"/>
    <property type="match status" value="1"/>
</dbReference>
<feature type="domain" description="OmpR/PhoB-type" evidence="4">
    <location>
        <begin position="779"/>
        <end position="887"/>
    </location>
</feature>
<dbReference type="InterPro" id="IPR051677">
    <property type="entry name" value="AfsR-DnrI-RedD_regulator"/>
</dbReference>
<gene>
    <name evidence="5" type="ORF">D5H75_06000</name>
</gene>
<dbReference type="AlphaFoldDB" id="A0A3A4B8P2"/>
<dbReference type="SUPFAM" id="SSF48452">
    <property type="entry name" value="TPR-like"/>
    <property type="match status" value="3"/>
</dbReference>
<dbReference type="RefSeq" id="WP_119925353.1">
    <property type="nucleotide sequence ID" value="NZ_QZEY01000002.1"/>
</dbReference>
<evidence type="ECO:0000259" key="4">
    <source>
        <dbReference type="PROSITE" id="PS51755"/>
    </source>
</evidence>
<dbReference type="InterPro" id="IPR005158">
    <property type="entry name" value="BTAD"/>
</dbReference>
<reference evidence="5 6" key="1">
    <citation type="submission" date="2018-09" db="EMBL/GenBank/DDBJ databases">
        <title>YIM 75507 draft genome.</title>
        <authorList>
            <person name="Tang S."/>
            <person name="Feng Y."/>
        </authorList>
    </citation>
    <scope>NUCLEOTIDE SEQUENCE [LARGE SCALE GENOMIC DNA]</scope>
    <source>
        <strain evidence="5 6">YIM 75507</strain>
    </source>
</reference>
<evidence type="ECO:0000256" key="1">
    <source>
        <dbReference type="ARBA" id="ARBA00005820"/>
    </source>
</evidence>
<dbReference type="InterPro" id="IPR036388">
    <property type="entry name" value="WH-like_DNA-bd_sf"/>
</dbReference>
<evidence type="ECO:0000313" key="5">
    <source>
        <dbReference type="EMBL" id="RJL34054.1"/>
    </source>
</evidence>
<dbReference type="InterPro" id="IPR011990">
    <property type="entry name" value="TPR-like_helical_dom_sf"/>
</dbReference>
<keyword evidence="6" id="KW-1185">Reference proteome</keyword>
<dbReference type="OrthoDB" id="134985at2"/>
<sequence length="1026" mass="109244">MTRRICLVTAGPGWGKTTALAAWARAREHSGNPVIWLGRPADTRELLGPLAARLPAPPRPGPDAAAVCAALDAALREDLVVVLDDADEVPGPVADVLAAVCRLAPPRLRLVLACRREPPLPLGRLRGQGRVADVDARELAFRRGEETGLIEALLGPDGLELAPAVHYATGGWPAAVRLMVDGLRRVPRDRLPAELERQILPGGRLAAYVADEVLAAEPPGNVELLRHLTAFRQADDHLCRALGFSSAAGALADLARRGLVRRADGGETWAPAAPIRAVLEHHDPLPPAQRVIQHRRAAAYFGSRAQHARALAHLLAADDHAGVAALLIEHGTRLVDAGEIDAVLATAALPPRFLDDPRIQQVLGHARQIRGQWADALDCFARAAGDHDELEPALAWRTALVPQSRGYLGEALKIYQRARVQEGEQDAETALLWAWRAAAHRATGDRAACREHVTQALALADRCGDASARCAAYTALASLAAAEGDRAAADAYGLAALEAGAAGGSVLHRAWAHTERALNLLAYGMTRAAAEEADVALDLCVMSGHRALRAFALTVRGCARRASGRPDEGVTDLRAACAMFEELGSRYVAWPLCGLADVHRVRGELLAARTAYEHALALTEASGEVIGLTWALAGLARVRAADDHVAARGLADRAVAVGDGLLAVQALLARGWVSLGGGDVPEAVADAERAAALARERRDLPGHAEALLLRAMCEPAAGTAEQAALLWEGIDDPVGAAHAALAAARAAGPRGRGRARLAEEALRRYGVRLDNRAAGPLASSAAPVPELAVQVLGAFAVTLRGRPVPTSAWRSRKARDLLKILVARRGRPVTRERLMELLWPCEEPGRAARRLSVLLSTLRSVLESESGAEPVAGDGSAVWLDLTLARVDLEDFLSAAAEAVAADDAGRDDALDALLAAAEACTGPFLEGDPGQEWADAIAEEVRAAHMTVLRRLAVRLRDRGDVDGSVRYALRLLEHDPYDEETHLWLVGTLREALRRGEARRRYEIYARLMGEIGVDPAPWPGRRP</sequence>
<dbReference type="InterPro" id="IPR019734">
    <property type="entry name" value="TPR_rpt"/>
</dbReference>